<evidence type="ECO:0000259" key="1">
    <source>
        <dbReference type="Pfam" id="PF01869"/>
    </source>
</evidence>
<gene>
    <name evidence="2" type="ORF">E4O86_11220</name>
</gene>
<dbReference type="PANTHER" id="PTHR43190:SF3">
    <property type="entry name" value="N-ACETYL-D-GLUCOSAMINE KINASE"/>
    <property type="match status" value="1"/>
</dbReference>
<dbReference type="AlphaFoldDB" id="A0A964T6G1"/>
<dbReference type="InterPro" id="IPR043129">
    <property type="entry name" value="ATPase_NBD"/>
</dbReference>
<keyword evidence="3" id="KW-1185">Reference proteome</keyword>
<dbReference type="SUPFAM" id="SSF53067">
    <property type="entry name" value="Actin-like ATPase domain"/>
    <property type="match status" value="2"/>
</dbReference>
<name>A0A964T6G1_9HYPH</name>
<evidence type="ECO:0000313" key="3">
    <source>
        <dbReference type="Proteomes" id="UP000773614"/>
    </source>
</evidence>
<dbReference type="OrthoDB" id="63487at2"/>
<proteinExistence type="predicted"/>
<dbReference type="Gene3D" id="3.30.420.40">
    <property type="match status" value="2"/>
</dbReference>
<dbReference type="InterPro" id="IPR052519">
    <property type="entry name" value="Euk-type_GlcNAc_Kinase"/>
</dbReference>
<accession>A0A964T6G1</accession>
<dbReference type="PANTHER" id="PTHR43190">
    <property type="entry name" value="N-ACETYL-D-GLUCOSAMINE KINASE"/>
    <property type="match status" value="1"/>
</dbReference>
<dbReference type="EMBL" id="SPKJ01000033">
    <property type="protein sequence ID" value="MYZ48282.1"/>
    <property type="molecule type" value="Genomic_DNA"/>
</dbReference>
<dbReference type="RefSeq" id="WP_161140631.1">
    <property type="nucleotide sequence ID" value="NZ_SPKJ01000033.1"/>
</dbReference>
<dbReference type="Proteomes" id="UP000773614">
    <property type="component" value="Unassembled WGS sequence"/>
</dbReference>
<dbReference type="InterPro" id="IPR002731">
    <property type="entry name" value="ATPase_BadF"/>
</dbReference>
<organism evidence="2 3">
    <name type="scientific">Propylenella binzhouense</name>
    <dbReference type="NCBI Taxonomy" id="2555902"/>
    <lineage>
        <taxon>Bacteria</taxon>
        <taxon>Pseudomonadati</taxon>
        <taxon>Pseudomonadota</taxon>
        <taxon>Alphaproteobacteria</taxon>
        <taxon>Hyphomicrobiales</taxon>
        <taxon>Propylenellaceae</taxon>
        <taxon>Propylenella</taxon>
    </lineage>
</organism>
<feature type="domain" description="ATPase BadF/BadG/BcrA/BcrD type" evidence="1">
    <location>
        <begin position="8"/>
        <end position="255"/>
    </location>
</feature>
<evidence type="ECO:0000313" key="2">
    <source>
        <dbReference type="EMBL" id="MYZ48282.1"/>
    </source>
</evidence>
<reference evidence="2" key="1">
    <citation type="submission" date="2019-03" db="EMBL/GenBank/DDBJ databases">
        <title>Afifella sp. nov., isolated from activated sludge.</title>
        <authorList>
            <person name="Li Q."/>
            <person name="Liu Y."/>
        </authorList>
    </citation>
    <scope>NUCLEOTIDE SEQUENCE</scope>
    <source>
        <strain evidence="2">L72</strain>
    </source>
</reference>
<comment type="caution">
    <text evidence="2">The sequence shown here is derived from an EMBL/GenBank/DDBJ whole genome shotgun (WGS) entry which is preliminary data.</text>
</comment>
<dbReference type="CDD" id="cd24082">
    <property type="entry name" value="ASKHA_NBD_GspK-like"/>
    <property type="match status" value="1"/>
</dbReference>
<protein>
    <recommendedName>
        <fullName evidence="1">ATPase BadF/BadG/BcrA/BcrD type domain-containing protein</fullName>
    </recommendedName>
</protein>
<sequence>MERLILCVDGGGTGSRARLVRRDGSALAEVAAGPCNATTDAGGAAESLTELWRRAAEAADLDPSASAECALAIGAAGLALPASRERLFAAAPRFAERHVMSDGYAALVGAGGGAPAGLLVMGTGAVGHALHADGSSVQRDGWGWIGGDRGSGAWIGREAVQHALTVRDGAAEGGPLAASVAAALGQEDAAILAWLAGAGQRRLASLAPPVFDAAGADSAAAAILDRAAAHGAALVGSLALEAGAKLFAAGSVAARLRPRLEARIGRGFDPAAGDAMHGAFLVAVGRAPEERRR</sequence>
<dbReference type="Pfam" id="PF01869">
    <property type="entry name" value="BcrAD_BadFG"/>
    <property type="match status" value="1"/>
</dbReference>